<feature type="compositionally biased region" description="Basic and acidic residues" evidence="14">
    <location>
        <begin position="61"/>
        <end position="72"/>
    </location>
</feature>
<keyword evidence="5" id="KW-0645">Protease</keyword>
<dbReference type="GO" id="GO:0006508">
    <property type="term" value="P:proteolysis"/>
    <property type="evidence" value="ECO:0007669"/>
    <property type="project" value="UniProtKB-KW"/>
</dbReference>
<dbReference type="GO" id="GO:0016579">
    <property type="term" value="P:protein deubiquitination"/>
    <property type="evidence" value="ECO:0007669"/>
    <property type="project" value="InterPro"/>
</dbReference>
<keyword evidence="6" id="KW-0833">Ubl conjugation pathway</keyword>
<evidence type="ECO:0000256" key="6">
    <source>
        <dbReference type="ARBA" id="ARBA00022786"/>
    </source>
</evidence>
<keyword evidence="8" id="KW-0788">Thiol protease</keyword>
<comment type="similarity">
    <text evidence="3">Belongs to the peptidase C19 family.</text>
</comment>
<gene>
    <name evidence="16" type="ORF">L596_019939</name>
</gene>
<evidence type="ECO:0000256" key="11">
    <source>
        <dbReference type="ARBA" id="ARBA00042154"/>
    </source>
</evidence>
<dbReference type="GO" id="GO:0004843">
    <property type="term" value="F:cysteine-type deubiquitinase activity"/>
    <property type="evidence" value="ECO:0007669"/>
    <property type="project" value="UniProtKB-EC"/>
</dbReference>
<evidence type="ECO:0000259" key="15">
    <source>
        <dbReference type="PROSITE" id="PS50235"/>
    </source>
</evidence>
<dbReference type="Pfam" id="PF00443">
    <property type="entry name" value="UCH"/>
    <property type="match status" value="1"/>
</dbReference>
<keyword evidence="17" id="KW-1185">Reference proteome</keyword>
<evidence type="ECO:0000256" key="2">
    <source>
        <dbReference type="ARBA" id="ARBA00004604"/>
    </source>
</evidence>
<dbReference type="OrthoDB" id="420187at2759"/>
<evidence type="ECO:0000256" key="7">
    <source>
        <dbReference type="ARBA" id="ARBA00022801"/>
    </source>
</evidence>
<feature type="domain" description="USP" evidence="15">
    <location>
        <begin position="226"/>
        <end position="478"/>
    </location>
</feature>
<comment type="subcellular location">
    <subcellularLocation>
        <location evidence="2">Nucleus</location>
        <location evidence="2">Nucleolus</location>
    </subcellularLocation>
</comment>
<protein>
    <recommendedName>
        <fullName evidence="9">Ubiquitin carboxyl-terminal hydrolase 36</fullName>
        <ecNumber evidence="4">3.4.19.12</ecNumber>
    </recommendedName>
    <alternativeName>
        <fullName evidence="12">Deubiquitinating enzyme 36</fullName>
    </alternativeName>
    <alternativeName>
        <fullName evidence="11">Protein scrawny</fullName>
    </alternativeName>
    <alternativeName>
        <fullName evidence="10">Ubiquitin thioesterase 36</fullName>
    </alternativeName>
    <alternativeName>
        <fullName evidence="13">Ubiquitin-specific-processing protease 36</fullName>
    </alternativeName>
</protein>
<evidence type="ECO:0000313" key="16">
    <source>
        <dbReference type="EMBL" id="TKR72505.1"/>
    </source>
</evidence>
<comment type="caution">
    <text evidence="16">The sequence shown here is derived from an EMBL/GenBank/DDBJ whole genome shotgun (WGS) entry which is preliminary data.</text>
</comment>
<evidence type="ECO:0000313" key="17">
    <source>
        <dbReference type="Proteomes" id="UP000298663"/>
    </source>
</evidence>
<feature type="region of interest" description="Disordered" evidence="14">
    <location>
        <begin position="55"/>
        <end position="160"/>
    </location>
</feature>
<evidence type="ECO:0000256" key="8">
    <source>
        <dbReference type="ARBA" id="ARBA00022807"/>
    </source>
</evidence>
<dbReference type="GO" id="GO:0005730">
    <property type="term" value="C:nucleolus"/>
    <property type="evidence" value="ECO:0007669"/>
    <property type="project" value="UniProtKB-SubCell"/>
</dbReference>
<dbReference type="InterPro" id="IPR050164">
    <property type="entry name" value="Peptidase_C19"/>
</dbReference>
<reference evidence="16 17" key="1">
    <citation type="journal article" date="2015" name="Genome Biol.">
        <title>Comparative genomics of Steinernema reveals deeply conserved gene regulatory networks.</title>
        <authorList>
            <person name="Dillman A.R."/>
            <person name="Macchietto M."/>
            <person name="Porter C.F."/>
            <person name="Rogers A."/>
            <person name="Williams B."/>
            <person name="Antoshechkin I."/>
            <person name="Lee M.M."/>
            <person name="Goodwin Z."/>
            <person name="Lu X."/>
            <person name="Lewis E.E."/>
            <person name="Goodrich-Blair H."/>
            <person name="Stock S.P."/>
            <person name="Adams B.J."/>
            <person name="Sternberg P.W."/>
            <person name="Mortazavi A."/>
        </authorList>
    </citation>
    <scope>NUCLEOTIDE SEQUENCE [LARGE SCALE GENOMIC DNA]</scope>
    <source>
        <strain evidence="16 17">ALL</strain>
    </source>
</reference>
<dbReference type="Gene3D" id="3.90.70.10">
    <property type="entry name" value="Cysteine proteinases"/>
    <property type="match status" value="1"/>
</dbReference>
<keyword evidence="7" id="KW-0378">Hydrolase</keyword>
<dbReference type="SUPFAM" id="SSF54001">
    <property type="entry name" value="Cysteine proteinases"/>
    <property type="match status" value="1"/>
</dbReference>
<comment type="catalytic activity">
    <reaction evidence="1">
        <text>Thiol-dependent hydrolysis of ester, thioester, amide, peptide and isopeptide bonds formed by the C-terminal Gly of ubiquitin (a 76-residue protein attached to proteins as an intracellular targeting signal).</text>
        <dbReference type="EC" id="3.4.19.12"/>
    </reaction>
</comment>
<reference evidence="16 17" key="2">
    <citation type="journal article" date="2019" name="G3 (Bethesda)">
        <title>Hybrid Assembly of the Genome of the Entomopathogenic Nematode Steinernema carpocapsae Identifies the X-Chromosome.</title>
        <authorList>
            <person name="Serra L."/>
            <person name="Macchietto M."/>
            <person name="Macias-Munoz A."/>
            <person name="McGill C.J."/>
            <person name="Rodriguez I.M."/>
            <person name="Rodriguez B."/>
            <person name="Murad R."/>
            <person name="Mortazavi A."/>
        </authorList>
    </citation>
    <scope>NUCLEOTIDE SEQUENCE [LARGE SCALE GENOMIC DNA]</scope>
    <source>
        <strain evidence="16 17">ALL</strain>
    </source>
</reference>
<dbReference type="STRING" id="34508.A0A4V6A0R6"/>
<evidence type="ECO:0000256" key="14">
    <source>
        <dbReference type="SAM" id="MobiDB-lite"/>
    </source>
</evidence>
<dbReference type="GO" id="GO:0005829">
    <property type="term" value="C:cytosol"/>
    <property type="evidence" value="ECO:0007669"/>
    <property type="project" value="TreeGrafter"/>
</dbReference>
<dbReference type="EC" id="3.4.19.12" evidence="4"/>
<dbReference type="InterPro" id="IPR001394">
    <property type="entry name" value="Peptidase_C19_UCH"/>
</dbReference>
<evidence type="ECO:0000256" key="9">
    <source>
        <dbReference type="ARBA" id="ARBA00039432"/>
    </source>
</evidence>
<dbReference type="InterPro" id="IPR028889">
    <property type="entry name" value="USP"/>
</dbReference>
<name>A0A4V6A0R6_STECR</name>
<evidence type="ECO:0000256" key="5">
    <source>
        <dbReference type="ARBA" id="ARBA00022670"/>
    </source>
</evidence>
<dbReference type="AlphaFoldDB" id="A0A4V6A0R6"/>
<dbReference type="EMBL" id="AZBU02000006">
    <property type="protein sequence ID" value="TKR72505.1"/>
    <property type="molecule type" value="Genomic_DNA"/>
</dbReference>
<dbReference type="PANTHER" id="PTHR24006:SF758">
    <property type="entry name" value="UBIQUITIN CARBOXYL-TERMINAL HYDROLASE 36"/>
    <property type="match status" value="1"/>
</dbReference>
<accession>A0A4V6A0R6</accession>
<proteinExistence type="inferred from homology"/>
<dbReference type="PANTHER" id="PTHR24006">
    <property type="entry name" value="UBIQUITIN CARBOXYL-TERMINAL HYDROLASE"/>
    <property type="match status" value="1"/>
</dbReference>
<evidence type="ECO:0000256" key="13">
    <source>
        <dbReference type="ARBA" id="ARBA00043009"/>
    </source>
</evidence>
<sequence>MFSLRLSFGEMGVSSEEVLFSRFVSTDSLLTDEIDFDRDGFFNFTDTEIPSSYIVLEDEDGKQRETQQKPSEDVQMSPISLSPSPEPPRPFIGPVLPTGLAQKSSDHKSTLPPSLDAQLKSLKRANGGSFGDSPLKKKRLESIVPTPSPSPPAPTVSSDCAPSCSGLNGALNGSAALLKKQRKRLLSERGEREAAYPVIDQLTRDLHSWKGFALAERRAQRVPAGNGLINPSNDCFMNAVLQSLVHTVQLCRFVREKHNPNFCSVDRCGLCAFHSHIGQALSAFDNPVRAKGMKTIVKKILPCHYNGNQEDAHETLCLLLDSMEPPLPPRNPHIPASLPSKIPKKNSNNAIEQIFGGTARNRIKCRACNTFTINYERIRELNVSMTMRPQGNDGSLRLTSLLQDHFSKDFIDEFHCPNCKQKSSALRFTRVLRAPSVLIVQLKRFDCFGRKVRTPVVAELNIDLQPYMVTPRSRSNTP</sequence>
<evidence type="ECO:0000256" key="4">
    <source>
        <dbReference type="ARBA" id="ARBA00012759"/>
    </source>
</evidence>
<evidence type="ECO:0000256" key="3">
    <source>
        <dbReference type="ARBA" id="ARBA00009085"/>
    </source>
</evidence>
<evidence type="ECO:0000256" key="1">
    <source>
        <dbReference type="ARBA" id="ARBA00000707"/>
    </source>
</evidence>
<dbReference type="InterPro" id="IPR038765">
    <property type="entry name" value="Papain-like_cys_pep_sf"/>
</dbReference>
<organism evidence="16 17">
    <name type="scientific">Steinernema carpocapsae</name>
    <name type="common">Entomopathogenic nematode</name>
    <dbReference type="NCBI Taxonomy" id="34508"/>
    <lineage>
        <taxon>Eukaryota</taxon>
        <taxon>Metazoa</taxon>
        <taxon>Ecdysozoa</taxon>
        <taxon>Nematoda</taxon>
        <taxon>Chromadorea</taxon>
        <taxon>Rhabditida</taxon>
        <taxon>Tylenchina</taxon>
        <taxon>Panagrolaimomorpha</taxon>
        <taxon>Strongyloidoidea</taxon>
        <taxon>Steinernematidae</taxon>
        <taxon>Steinernema</taxon>
    </lineage>
</organism>
<dbReference type="GO" id="GO:0042981">
    <property type="term" value="P:regulation of apoptotic process"/>
    <property type="evidence" value="ECO:0007669"/>
    <property type="project" value="TreeGrafter"/>
</dbReference>
<evidence type="ECO:0000256" key="12">
    <source>
        <dbReference type="ARBA" id="ARBA00042420"/>
    </source>
</evidence>
<evidence type="ECO:0000256" key="10">
    <source>
        <dbReference type="ARBA" id="ARBA00041300"/>
    </source>
</evidence>
<dbReference type="PROSITE" id="PS50235">
    <property type="entry name" value="USP_3"/>
    <property type="match status" value="1"/>
</dbReference>
<dbReference type="Proteomes" id="UP000298663">
    <property type="component" value="Unassembled WGS sequence"/>
</dbReference>